<protein>
    <recommendedName>
        <fullName evidence="2">RBR-type E3 ubiquitin transferase</fullName>
        <ecNumber evidence="2">2.3.2.31</ecNumber>
    </recommendedName>
</protein>
<feature type="compositionally biased region" description="Acidic residues" evidence="10">
    <location>
        <begin position="629"/>
        <end position="640"/>
    </location>
</feature>
<dbReference type="SUPFAM" id="SSF57850">
    <property type="entry name" value="RING/U-box"/>
    <property type="match status" value="2"/>
</dbReference>
<reference evidence="13 14" key="1">
    <citation type="submission" date="2018-01" db="EMBL/GenBank/DDBJ databases">
        <title>Harnessing the power of phylogenomics to disentangle the directionality and signatures of interkingdom host jumping in the parasitic fungal genus Tolypocladium.</title>
        <authorList>
            <person name="Quandt C.A."/>
            <person name="Patterson W."/>
            <person name="Spatafora J.W."/>
        </authorList>
    </citation>
    <scope>NUCLEOTIDE SEQUENCE [LARGE SCALE GENOMIC DNA]</scope>
    <source>
        <strain evidence="13 14">NRBC 100945</strain>
    </source>
</reference>
<evidence type="ECO:0000313" key="14">
    <source>
        <dbReference type="Proteomes" id="UP000237481"/>
    </source>
</evidence>
<evidence type="ECO:0000259" key="11">
    <source>
        <dbReference type="PROSITE" id="PS50089"/>
    </source>
</evidence>
<dbReference type="CDD" id="cd20335">
    <property type="entry name" value="BRcat_RBR"/>
    <property type="match status" value="1"/>
</dbReference>
<evidence type="ECO:0000313" key="13">
    <source>
        <dbReference type="EMBL" id="POR38891.1"/>
    </source>
</evidence>
<feature type="compositionally biased region" description="Polar residues" evidence="10">
    <location>
        <begin position="20"/>
        <end position="60"/>
    </location>
</feature>
<organism evidence="13 14">
    <name type="scientific">Tolypocladium paradoxum</name>
    <dbReference type="NCBI Taxonomy" id="94208"/>
    <lineage>
        <taxon>Eukaryota</taxon>
        <taxon>Fungi</taxon>
        <taxon>Dikarya</taxon>
        <taxon>Ascomycota</taxon>
        <taxon>Pezizomycotina</taxon>
        <taxon>Sordariomycetes</taxon>
        <taxon>Hypocreomycetidae</taxon>
        <taxon>Hypocreales</taxon>
        <taxon>Ophiocordycipitaceae</taxon>
        <taxon>Tolypocladium</taxon>
    </lineage>
</organism>
<dbReference type="InterPro" id="IPR013083">
    <property type="entry name" value="Znf_RING/FYVE/PHD"/>
</dbReference>
<evidence type="ECO:0000259" key="12">
    <source>
        <dbReference type="PROSITE" id="PS51873"/>
    </source>
</evidence>
<keyword evidence="5" id="KW-0677">Repeat</keyword>
<evidence type="ECO:0000256" key="5">
    <source>
        <dbReference type="ARBA" id="ARBA00022737"/>
    </source>
</evidence>
<dbReference type="Pfam" id="PF01485">
    <property type="entry name" value="IBR"/>
    <property type="match status" value="1"/>
</dbReference>
<evidence type="ECO:0000256" key="10">
    <source>
        <dbReference type="SAM" id="MobiDB-lite"/>
    </source>
</evidence>
<sequence length="640" mass="71190">MFRSLKKKAEAALHGRKSPKTLNSPATTDPNTSIKSQSREPSIQTEQSIVPSETEASQLRFQEEPEPEPKPEEEQDCDPYTPRYVPFTEASVAKSSMIGSSTSRYGRVNPAIMEGFGGNDESIWLVDDEETDEEAKAATRGATEPDAPDSNPHMDQPGPSDEQSSHRRFRYQTNSDLLKDDFTTTAPTSTASLLPEIQTPPEQTTAAKQPGYGPISSSILAGFDSGDEHETPPLPATQVEGAWSDDSTSTNPFVALCEQQDLAMTVAYLRRLDQCGDNGDELADDFSFGQRYSKAADTADIVVTHQRTPAEHLSGEHDCAICMETKEVALFPRFSLTATCKHPPSTCLDCVSMSIKCDLNNRLWTEIRCPECKELLEYVDIQRFADAVTFLRYETLALRAAMSQAVNFIWCTSGCGSGQIHESGREQPIVTCLHCHHRSCFQHNVPWHESLSCDEYDRLLADPENFRSRIEMENEGLSQAQRAQVDADRAMAQGLLAEDQAEARRREQRCREERERANKAAALARRIIARRQREERQSRETVSKTTRPCPGCGWAIEKNEGCGPRAAARRRLTPAAGTRLEQSVADRLAGTRCRHEFCYECGADHRQILARDNSAHKESCRLHPSQMPDDGDGGDVPDSD</sequence>
<keyword evidence="14" id="KW-1185">Reference proteome</keyword>
<dbReference type="Gene3D" id="3.30.40.10">
    <property type="entry name" value="Zinc/RING finger domain, C3HC4 (zinc finger)"/>
    <property type="match status" value="1"/>
</dbReference>
<evidence type="ECO:0000256" key="2">
    <source>
        <dbReference type="ARBA" id="ARBA00012251"/>
    </source>
</evidence>
<feature type="domain" description="RING-type" evidence="11">
    <location>
        <begin position="319"/>
        <end position="373"/>
    </location>
</feature>
<comment type="catalytic activity">
    <reaction evidence="1">
        <text>[E2 ubiquitin-conjugating enzyme]-S-ubiquitinyl-L-cysteine + [acceptor protein]-L-lysine = [E2 ubiquitin-conjugating enzyme]-L-cysteine + [acceptor protein]-N(6)-ubiquitinyl-L-lysine.</text>
        <dbReference type="EC" id="2.3.2.31"/>
    </reaction>
</comment>
<dbReference type="CDD" id="cd20336">
    <property type="entry name" value="Rcat_RBR"/>
    <property type="match status" value="1"/>
</dbReference>
<keyword evidence="7" id="KW-0833">Ubl conjugation pathway</keyword>
<evidence type="ECO:0000256" key="8">
    <source>
        <dbReference type="ARBA" id="ARBA00022833"/>
    </source>
</evidence>
<keyword evidence="3" id="KW-0808">Transferase</keyword>
<dbReference type="SMART" id="SM00647">
    <property type="entry name" value="IBR"/>
    <property type="match status" value="2"/>
</dbReference>
<dbReference type="EMBL" id="PKSG01000090">
    <property type="protein sequence ID" value="POR38891.1"/>
    <property type="molecule type" value="Genomic_DNA"/>
</dbReference>
<feature type="region of interest" description="Disordered" evidence="10">
    <location>
        <begin position="615"/>
        <end position="640"/>
    </location>
</feature>
<accession>A0A2S4L932</accession>
<dbReference type="Gene3D" id="1.20.120.1750">
    <property type="match status" value="1"/>
</dbReference>
<dbReference type="AlphaFoldDB" id="A0A2S4L932"/>
<keyword evidence="6 9" id="KW-0863">Zinc-finger</keyword>
<evidence type="ECO:0000256" key="9">
    <source>
        <dbReference type="PROSITE-ProRule" id="PRU00175"/>
    </source>
</evidence>
<feature type="region of interest" description="Disordered" evidence="10">
    <location>
        <begin position="1"/>
        <end position="86"/>
    </location>
</feature>
<evidence type="ECO:0000256" key="7">
    <source>
        <dbReference type="ARBA" id="ARBA00022786"/>
    </source>
</evidence>
<dbReference type="Proteomes" id="UP000237481">
    <property type="component" value="Unassembled WGS sequence"/>
</dbReference>
<dbReference type="InterPro" id="IPR031127">
    <property type="entry name" value="E3_UB_ligase_RBR"/>
</dbReference>
<dbReference type="GO" id="GO:0008270">
    <property type="term" value="F:zinc ion binding"/>
    <property type="evidence" value="ECO:0007669"/>
    <property type="project" value="UniProtKB-KW"/>
</dbReference>
<dbReference type="InterPro" id="IPR044066">
    <property type="entry name" value="TRIAD_supradom"/>
</dbReference>
<evidence type="ECO:0000256" key="4">
    <source>
        <dbReference type="ARBA" id="ARBA00022723"/>
    </source>
</evidence>
<keyword evidence="4" id="KW-0479">Metal-binding</keyword>
<dbReference type="GO" id="GO:0016567">
    <property type="term" value="P:protein ubiquitination"/>
    <property type="evidence" value="ECO:0007669"/>
    <property type="project" value="InterPro"/>
</dbReference>
<feature type="region of interest" description="Disordered" evidence="10">
    <location>
        <begin position="115"/>
        <end position="216"/>
    </location>
</feature>
<dbReference type="InterPro" id="IPR002867">
    <property type="entry name" value="IBR_dom"/>
</dbReference>
<feature type="compositionally biased region" description="Low complexity" evidence="10">
    <location>
        <begin position="183"/>
        <end position="195"/>
    </location>
</feature>
<dbReference type="PROSITE" id="PS51873">
    <property type="entry name" value="TRIAD"/>
    <property type="match status" value="1"/>
</dbReference>
<dbReference type="GO" id="GO:0061630">
    <property type="term" value="F:ubiquitin protein ligase activity"/>
    <property type="evidence" value="ECO:0007669"/>
    <property type="project" value="UniProtKB-EC"/>
</dbReference>
<dbReference type="InterPro" id="IPR001841">
    <property type="entry name" value="Znf_RING"/>
</dbReference>
<proteinExistence type="predicted"/>
<keyword evidence="8" id="KW-0862">Zinc</keyword>
<dbReference type="PROSITE" id="PS50089">
    <property type="entry name" value="ZF_RING_2"/>
    <property type="match status" value="1"/>
</dbReference>
<dbReference type="OrthoDB" id="5154124at2759"/>
<name>A0A2S4L932_9HYPO</name>
<dbReference type="PANTHER" id="PTHR11685">
    <property type="entry name" value="RBR FAMILY RING FINGER AND IBR DOMAIN-CONTAINING"/>
    <property type="match status" value="1"/>
</dbReference>
<evidence type="ECO:0000256" key="6">
    <source>
        <dbReference type="ARBA" id="ARBA00022771"/>
    </source>
</evidence>
<evidence type="ECO:0000256" key="3">
    <source>
        <dbReference type="ARBA" id="ARBA00022679"/>
    </source>
</evidence>
<evidence type="ECO:0000256" key="1">
    <source>
        <dbReference type="ARBA" id="ARBA00001798"/>
    </source>
</evidence>
<feature type="compositionally biased region" description="Basic and acidic residues" evidence="10">
    <location>
        <begin position="61"/>
        <end position="72"/>
    </location>
</feature>
<gene>
    <name evidence="13" type="ORF">TPAR_00897</name>
</gene>
<dbReference type="EC" id="2.3.2.31" evidence="2"/>
<comment type="caution">
    <text evidence="13">The sequence shown here is derived from an EMBL/GenBank/DDBJ whole genome shotgun (WGS) entry which is preliminary data.</text>
</comment>
<feature type="domain" description="RING-type" evidence="12">
    <location>
        <begin position="315"/>
        <end position="620"/>
    </location>
</feature>